<proteinExistence type="predicted"/>
<accession>A0A6P4DDQ3</accession>
<dbReference type="PANTHER" id="PTHR11697">
    <property type="entry name" value="GENERAL TRANSCRIPTION FACTOR 2-RELATED ZINC FINGER PROTEIN"/>
    <property type="match status" value="1"/>
</dbReference>
<gene>
    <name evidence="3" type="primary">LOC107488347</name>
</gene>
<evidence type="ECO:0000259" key="1">
    <source>
        <dbReference type="Pfam" id="PF05699"/>
    </source>
</evidence>
<reference evidence="2" key="1">
    <citation type="journal article" date="2016" name="Nat. Genet.">
        <title>The genome sequences of Arachis duranensis and Arachis ipaensis, the diploid ancestors of cultivated peanut.</title>
        <authorList>
            <person name="Bertioli D.J."/>
            <person name="Cannon S.B."/>
            <person name="Froenicke L."/>
            <person name="Huang G."/>
            <person name="Farmer A.D."/>
            <person name="Cannon E.K."/>
            <person name="Liu X."/>
            <person name="Gao D."/>
            <person name="Clevenger J."/>
            <person name="Dash S."/>
            <person name="Ren L."/>
            <person name="Moretzsohn M.C."/>
            <person name="Shirasawa K."/>
            <person name="Huang W."/>
            <person name="Vidigal B."/>
            <person name="Abernathy B."/>
            <person name="Chu Y."/>
            <person name="Niederhuth C.E."/>
            <person name="Umale P."/>
            <person name="Araujo A.C."/>
            <person name="Kozik A."/>
            <person name="Kim K.D."/>
            <person name="Burow M.D."/>
            <person name="Varshney R.K."/>
            <person name="Wang X."/>
            <person name="Zhang X."/>
            <person name="Barkley N."/>
            <person name="Guimaraes P.M."/>
            <person name="Isobe S."/>
            <person name="Guo B."/>
            <person name="Liao B."/>
            <person name="Stalker H.T."/>
            <person name="Schmitz R.J."/>
            <person name="Scheffler B.E."/>
            <person name="Leal-Bertioli S.C."/>
            <person name="Xun X."/>
            <person name="Jackson S.A."/>
            <person name="Michelmore R."/>
            <person name="Ozias-Akins P."/>
        </authorList>
    </citation>
    <scope>NUCLEOTIDE SEQUENCE [LARGE SCALE GENOMIC DNA]</scope>
    <source>
        <strain evidence="2">cv. V14167</strain>
    </source>
</reference>
<evidence type="ECO:0000313" key="3">
    <source>
        <dbReference type="RefSeq" id="XP_015964563.1"/>
    </source>
</evidence>
<dbReference type="Pfam" id="PF05699">
    <property type="entry name" value="Dimer_Tnp_hAT"/>
    <property type="match status" value="1"/>
</dbReference>
<dbReference type="RefSeq" id="XP_015964563.1">
    <property type="nucleotide sequence ID" value="XM_016109077.1"/>
</dbReference>
<organism evidence="2 3">
    <name type="scientific">Arachis duranensis</name>
    <name type="common">Wild peanut</name>
    <dbReference type="NCBI Taxonomy" id="130453"/>
    <lineage>
        <taxon>Eukaryota</taxon>
        <taxon>Viridiplantae</taxon>
        <taxon>Streptophyta</taxon>
        <taxon>Embryophyta</taxon>
        <taxon>Tracheophyta</taxon>
        <taxon>Spermatophyta</taxon>
        <taxon>Magnoliopsida</taxon>
        <taxon>eudicotyledons</taxon>
        <taxon>Gunneridae</taxon>
        <taxon>Pentapetalae</taxon>
        <taxon>rosids</taxon>
        <taxon>fabids</taxon>
        <taxon>Fabales</taxon>
        <taxon>Fabaceae</taxon>
        <taxon>Papilionoideae</taxon>
        <taxon>50 kb inversion clade</taxon>
        <taxon>dalbergioids sensu lato</taxon>
        <taxon>Dalbergieae</taxon>
        <taxon>Pterocarpus clade</taxon>
        <taxon>Arachis</taxon>
    </lineage>
</organism>
<dbReference type="OrthoDB" id="118159at2759"/>
<dbReference type="KEGG" id="adu:107488347"/>
<reference evidence="3" key="2">
    <citation type="submission" date="2025-08" db="UniProtKB">
        <authorList>
            <consortium name="RefSeq"/>
        </authorList>
    </citation>
    <scope>IDENTIFICATION</scope>
    <source>
        <tissue evidence="3">Whole plant</tissue>
    </source>
</reference>
<dbReference type="Proteomes" id="UP000515211">
    <property type="component" value="Chromosome 5"/>
</dbReference>
<dbReference type="SUPFAM" id="SSF53098">
    <property type="entry name" value="Ribonuclease H-like"/>
    <property type="match status" value="1"/>
</dbReference>
<dbReference type="InterPro" id="IPR055298">
    <property type="entry name" value="AtLOH3-like"/>
</dbReference>
<dbReference type="InterPro" id="IPR008906">
    <property type="entry name" value="HATC_C_dom"/>
</dbReference>
<keyword evidence="2" id="KW-1185">Reference proteome</keyword>
<dbReference type="GO" id="GO:0046983">
    <property type="term" value="F:protein dimerization activity"/>
    <property type="evidence" value="ECO:0007669"/>
    <property type="project" value="InterPro"/>
</dbReference>
<protein>
    <submittedName>
        <fullName evidence="3">Uncharacterized protein LOC107488347</fullName>
    </submittedName>
</protein>
<dbReference type="PANTHER" id="PTHR11697:SF230">
    <property type="entry name" value="ZINC FINGER, MYM DOMAIN CONTAINING 1"/>
    <property type="match status" value="1"/>
</dbReference>
<sequence length="243" mass="28176">MHVVSTSKLLLQKLRDNGWCNLLEIVKKFCEKHKIDIPDMSTQYTVGRGRSRQPKITIEHHYRVDVFLAAIDSQIQELNGRFNEETMELLTLSTALDPKDNFKLFNIQNICKLAEKFYPSDFSDHEMIFLNAELQHYAFDISNHLKDVGTLYELCPRLKETGKSRTYHLVDRLIRNVLTLPVSTATTERAFSAMKIVKTRLQSKMAHEFLADNLVIYIEKEIAATFSTNSIIDDFESRKKCRA</sequence>
<feature type="domain" description="HAT C-terminal dimerisation" evidence="1">
    <location>
        <begin position="163"/>
        <end position="221"/>
    </location>
</feature>
<name>A0A6P4DDQ3_ARADU</name>
<dbReference type="GeneID" id="107488347"/>
<evidence type="ECO:0000313" key="2">
    <source>
        <dbReference type="Proteomes" id="UP000515211"/>
    </source>
</evidence>
<dbReference type="InterPro" id="IPR012337">
    <property type="entry name" value="RNaseH-like_sf"/>
</dbReference>
<dbReference type="AlphaFoldDB" id="A0A6P4DDQ3"/>